<evidence type="ECO:0000256" key="1">
    <source>
        <dbReference type="SAM" id="SignalP"/>
    </source>
</evidence>
<evidence type="ECO:0000313" key="3">
    <source>
        <dbReference type="WBParaSite" id="PDA_v2.g10033.t1"/>
    </source>
</evidence>
<proteinExistence type="predicted"/>
<evidence type="ECO:0000313" key="2">
    <source>
        <dbReference type="Proteomes" id="UP000887578"/>
    </source>
</evidence>
<feature type="signal peptide" evidence="1">
    <location>
        <begin position="1"/>
        <end position="22"/>
    </location>
</feature>
<sequence>MTSKIALLSSAVVAFIVGTVSASGDFPWGGGGHHGDSHHGWGAAPYYGHSNSHGNEGARAEGDQFAKGYGNAFGDGHDVGHAGGKHFNHENSNGHGYGHSNGWGHSPHHYADVHHAVEAPHYAAVDVHAVPHHPY</sequence>
<name>A0A914P5Q5_9BILA</name>
<protein>
    <submittedName>
        <fullName evidence="3">Uncharacterized protein</fullName>
    </submittedName>
</protein>
<dbReference type="AlphaFoldDB" id="A0A914P5Q5"/>
<keyword evidence="2" id="KW-1185">Reference proteome</keyword>
<dbReference type="Proteomes" id="UP000887578">
    <property type="component" value="Unplaced"/>
</dbReference>
<accession>A0A914P5Q5</accession>
<keyword evidence="1" id="KW-0732">Signal</keyword>
<dbReference type="WBParaSite" id="PDA_v2.g10033.t1">
    <property type="protein sequence ID" value="PDA_v2.g10033.t1"/>
    <property type="gene ID" value="PDA_v2.g10033"/>
</dbReference>
<reference evidence="3" key="1">
    <citation type="submission" date="2022-11" db="UniProtKB">
        <authorList>
            <consortium name="WormBaseParasite"/>
        </authorList>
    </citation>
    <scope>IDENTIFICATION</scope>
</reference>
<feature type="chain" id="PRO_5038030845" evidence="1">
    <location>
        <begin position="23"/>
        <end position="135"/>
    </location>
</feature>
<organism evidence="2 3">
    <name type="scientific">Panagrolaimus davidi</name>
    <dbReference type="NCBI Taxonomy" id="227884"/>
    <lineage>
        <taxon>Eukaryota</taxon>
        <taxon>Metazoa</taxon>
        <taxon>Ecdysozoa</taxon>
        <taxon>Nematoda</taxon>
        <taxon>Chromadorea</taxon>
        <taxon>Rhabditida</taxon>
        <taxon>Tylenchina</taxon>
        <taxon>Panagrolaimomorpha</taxon>
        <taxon>Panagrolaimoidea</taxon>
        <taxon>Panagrolaimidae</taxon>
        <taxon>Panagrolaimus</taxon>
    </lineage>
</organism>